<dbReference type="Proteomes" id="UP001207742">
    <property type="component" value="Unassembled WGS sequence"/>
</dbReference>
<sequence>MGKKNRLTSISILLVMFYFSCQKEALQEPKTKVPQTPVNMVPGIEFKSISDKHEDPTLLKFIHHYQESKTFRDKLNAKAIFHSNSAQ</sequence>
<organism evidence="1 2">
    <name type="scientific">Chitinophaga nivalis</name>
    <dbReference type="NCBI Taxonomy" id="2991709"/>
    <lineage>
        <taxon>Bacteria</taxon>
        <taxon>Pseudomonadati</taxon>
        <taxon>Bacteroidota</taxon>
        <taxon>Chitinophagia</taxon>
        <taxon>Chitinophagales</taxon>
        <taxon>Chitinophagaceae</taxon>
        <taxon>Chitinophaga</taxon>
    </lineage>
</organism>
<proteinExistence type="predicted"/>
<evidence type="ECO:0000313" key="2">
    <source>
        <dbReference type="Proteomes" id="UP001207742"/>
    </source>
</evidence>
<dbReference type="EMBL" id="JAPDNS010000001">
    <property type="protein sequence ID" value="MCW3483104.1"/>
    <property type="molecule type" value="Genomic_DNA"/>
</dbReference>
<name>A0ABT3IGM4_9BACT</name>
<dbReference type="RefSeq" id="WP_264728098.1">
    <property type="nucleotide sequence ID" value="NZ_JAPDNR010000001.1"/>
</dbReference>
<comment type="caution">
    <text evidence="1">The sequence shown here is derived from an EMBL/GenBank/DDBJ whole genome shotgun (WGS) entry which is preliminary data.</text>
</comment>
<gene>
    <name evidence="1" type="ORF">OL497_04330</name>
</gene>
<reference evidence="1 2" key="1">
    <citation type="submission" date="2022-10" db="EMBL/GenBank/DDBJ databases">
        <title>Chitinophaga nivalis PC15 sp. nov., isolated from Pyeongchang county, South Korea.</title>
        <authorList>
            <person name="Trinh H.N."/>
        </authorList>
    </citation>
    <scope>NUCLEOTIDE SEQUENCE [LARGE SCALE GENOMIC DNA]</scope>
    <source>
        <strain evidence="1 2">PC14</strain>
    </source>
</reference>
<keyword evidence="2" id="KW-1185">Reference proteome</keyword>
<accession>A0ABT3IGM4</accession>
<protein>
    <submittedName>
        <fullName evidence="1">Uncharacterized protein</fullName>
    </submittedName>
</protein>
<evidence type="ECO:0000313" key="1">
    <source>
        <dbReference type="EMBL" id="MCW3483104.1"/>
    </source>
</evidence>